<accession>B8BL51</accession>
<gene>
    <name evidence="6" type="ORF">OsI_36537</name>
</gene>
<evidence type="ECO:0000256" key="4">
    <source>
        <dbReference type="SAM" id="SignalP"/>
    </source>
</evidence>
<name>B8BL51_ORYSI</name>
<evidence type="ECO:0000256" key="2">
    <source>
        <dbReference type="ARBA" id="ARBA00022729"/>
    </source>
</evidence>
<dbReference type="EMBL" id="CM000136">
    <property type="protein sequence ID" value="EEC68387.1"/>
    <property type="molecule type" value="Genomic_DNA"/>
</dbReference>
<dbReference type="SUPFAM" id="SSF52058">
    <property type="entry name" value="L domain-like"/>
    <property type="match status" value="1"/>
</dbReference>
<organism evidence="6 7">
    <name type="scientific">Oryza sativa subsp. indica</name>
    <name type="common">Rice</name>
    <dbReference type="NCBI Taxonomy" id="39946"/>
    <lineage>
        <taxon>Eukaryota</taxon>
        <taxon>Viridiplantae</taxon>
        <taxon>Streptophyta</taxon>
        <taxon>Embryophyta</taxon>
        <taxon>Tracheophyta</taxon>
        <taxon>Spermatophyta</taxon>
        <taxon>Magnoliopsida</taxon>
        <taxon>Liliopsida</taxon>
        <taxon>Poales</taxon>
        <taxon>Poaceae</taxon>
        <taxon>BOP clade</taxon>
        <taxon>Oryzoideae</taxon>
        <taxon>Oryzeae</taxon>
        <taxon>Oryzinae</taxon>
        <taxon>Oryza</taxon>
        <taxon>Oryza sativa</taxon>
    </lineage>
</organism>
<evidence type="ECO:0000313" key="7">
    <source>
        <dbReference type="Proteomes" id="UP000007015"/>
    </source>
</evidence>
<protein>
    <recommendedName>
        <fullName evidence="5">Leucine-rich repeat-containing N-terminal plant-type domain-containing protein</fullName>
    </recommendedName>
</protein>
<dbReference type="STRING" id="39946.B8BL51"/>
<dbReference type="InterPro" id="IPR013210">
    <property type="entry name" value="LRR_N_plant-typ"/>
</dbReference>
<reference evidence="6 7" key="1">
    <citation type="journal article" date="2005" name="PLoS Biol.">
        <title>The genomes of Oryza sativa: a history of duplications.</title>
        <authorList>
            <person name="Yu J."/>
            <person name="Wang J."/>
            <person name="Lin W."/>
            <person name="Li S."/>
            <person name="Li H."/>
            <person name="Zhou J."/>
            <person name="Ni P."/>
            <person name="Dong W."/>
            <person name="Hu S."/>
            <person name="Zeng C."/>
            <person name="Zhang J."/>
            <person name="Zhang Y."/>
            <person name="Li R."/>
            <person name="Xu Z."/>
            <person name="Li S."/>
            <person name="Li X."/>
            <person name="Zheng H."/>
            <person name="Cong L."/>
            <person name="Lin L."/>
            <person name="Yin J."/>
            <person name="Geng J."/>
            <person name="Li G."/>
            <person name="Shi J."/>
            <person name="Liu J."/>
            <person name="Lv H."/>
            <person name="Li J."/>
            <person name="Wang J."/>
            <person name="Deng Y."/>
            <person name="Ran L."/>
            <person name="Shi X."/>
            <person name="Wang X."/>
            <person name="Wu Q."/>
            <person name="Li C."/>
            <person name="Ren X."/>
            <person name="Wang J."/>
            <person name="Wang X."/>
            <person name="Li D."/>
            <person name="Liu D."/>
            <person name="Zhang X."/>
            <person name="Ji Z."/>
            <person name="Zhao W."/>
            <person name="Sun Y."/>
            <person name="Zhang Z."/>
            <person name="Bao J."/>
            <person name="Han Y."/>
            <person name="Dong L."/>
            <person name="Ji J."/>
            <person name="Chen P."/>
            <person name="Wu S."/>
            <person name="Liu J."/>
            <person name="Xiao Y."/>
            <person name="Bu D."/>
            <person name="Tan J."/>
            <person name="Yang L."/>
            <person name="Ye C."/>
            <person name="Zhang J."/>
            <person name="Xu J."/>
            <person name="Zhou Y."/>
            <person name="Yu Y."/>
            <person name="Zhang B."/>
            <person name="Zhuang S."/>
            <person name="Wei H."/>
            <person name="Liu B."/>
            <person name="Lei M."/>
            <person name="Yu H."/>
            <person name="Li Y."/>
            <person name="Xu H."/>
            <person name="Wei S."/>
            <person name="He X."/>
            <person name="Fang L."/>
            <person name="Zhang Z."/>
            <person name="Zhang Y."/>
            <person name="Huang X."/>
            <person name="Su Z."/>
            <person name="Tong W."/>
            <person name="Li J."/>
            <person name="Tong Z."/>
            <person name="Li S."/>
            <person name="Ye J."/>
            <person name="Wang L."/>
            <person name="Fang L."/>
            <person name="Lei T."/>
            <person name="Chen C."/>
            <person name="Chen H."/>
            <person name="Xu Z."/>
            <person name="Li H."/>
            <person name="Huang H."/>
            <person name="Zhang F."/>
            <person name="Xu H."/>
            <person name="Li N."/>
            <person name="Zhao C."/>
            <person name="Li S."/>
            <person name="Dong L."/>
            <person name="Huang Y."/>
            <person name="Li L."/>
            <person name="Xi Y."/>
            <person name="Qi Q."/>
            <person name="Li W."/>
            <person name="Zhang B."/>
            <person name="Hu W."/>
            <person name="Zhang Y."/>
            <person name="Tian X."/>
            <person name="Jiao Y."/>
            <person name="Liang X."/>
            <person name="Jin J."/>
            <person name="Gao L."/>
            <person name="Zheng W."/>
            <person name="Hao B."/>
            <person name="Liu S."/>
            <person name="Wang W."/>
            <person name="Yuan L."/>
            <person name="Cao M."/>
            <person name="McDermott J."/>
            <person name="Samudrala R."/>
            <person name="Wang J."/>
            <person name="Wong G.K."/>
            <person name="Yang H."/>
        </authorList>
    </citation>
    <scope>NUCLEOTIDE SEQUENCE [LARGE SCALE GENOMIC DNA]</scope>
    <source>
        <strain evidence="7">cv. 93-11</strain>
    </source>
</reference>
<feature type="chain" id="PRO_5002868990" description="Leucine-rich repeat-containing N-terminal plant-type domain-containing protein" evidence="4">
    <location>
        <begin position="25"/>
        <end position="144"/>
    </location>
</feature>
<proteinExistence type="predicted"/>
<dbReference type="PANTHER" id="PTHR48060">
    <property type="entry name" value="DNA DAMAGE-REPAIR/TOLERATION PROTEIN DRT100"/>
    <property type="match status" value="1"/>
</dbReference>
<dbReference type="Pfam" id="PF08263">
    <property type="entry name" value="LRRNT_2"/>
    <property type="match status" value="2"/>
</dbReference>
<evidence type="ECO:0000256" key="1">
    <source>
        <dbReference type="ARBA" id="ARBA00022614"/>
    </source>
</evidence>
<dbReference type="InterPro" id="IPR032675">
    <property type="entry name" value="LRR_dom_sf"/>
</dbReference>
<feature type="signal peptide" evidence="4">
    <location>
        <begin position="1"/>
        <end position="24"/>
    </location>
</feature>
<dbReference type="AlphaFoldDB" id="B8BL51"/>
<dbReference type="InterPro" id="IPR053211">
    <property type="entry name" value="DNA_repair-toleration"/>
</dbReference>
<dbReference type="Gene3D" id="3.80.10.10">
    <property type="entry name" value="Ribonuclease Inhibitor"/>
    <property type="match status" value="1"/>
</dbReference>
<evidence type="ECO:0000313" key="6">
    <source>
        <dbReference type="EMBL" id="EEC68387.1"/>
    </source>
</evidence>
<dbReference type="HOGENOM" id="CLU_1799649_0_0_1"/>
<keyword evidence="7" id="KW-1185">Reference proteome</keyword>
<evidence type="ECO:0000259" key="5">
    <source>
        <dbReference type="Pfam" id="PF08263"/>
    </source>
</evidence>
<keyword evidence="3" id="KW-0677">Repeat</keyword>
<dbReference type="Gramene" id="BGIOSGA033777-TA">
    <property type="protein sequence ID" value="BGIOSGA033777-PA"/>
    <property type="gene ID" value="BGIOSGA033777"/>
</dbReference>
<evidence type="ECO:0000256" key="3">
    <source>
        <dbReference type="ARBA" id="ARBA00022737"/>
    </source>
</evidence>
<keyword evidence="2 4" id="KW-0732">Signal</keyword>
<feature type="domain" description="Leucine-rich repeat-containing N-terminal plant-type" evidence="5">
    <location>
        <begin position="111"/>
        <end position="126"/>
    </location>
</feature>
<dbReference type="Proteomes" id="UP000007015">
    <property type="component" value="Chromosome 11"/>
</dbReference>
<dbReference type="PANTHER" id="PTHR48060:SF21">
    <property type="entry name" value="L DOMAIN-LIKE PROTEIN"/>
    <property type="match status" value="1"/>
</dbReference>
<keyword evidence="1" id="KW-0433">Leucine-rich repeat</keyword>
<feature type="domain" description="Leucine-rich repeat-containing N-terminal plant-type" evidence="5">
    <location>
        <begin position="42"/>
        <end position="81"/>
    </location>
</feature>
<sequence>MARSPTSVMISSLLLLLLIGPASSDDDAAAAAARTSTGGVAGDELALLSFKSSLLHQGGLSLASWNTSGHGQHCTWVGVVCGRRRRRHPHRVVKLLLRSSNLSGIISPSLGNLSFLRSWTSATTTSPARYHRSSAVSAGFSCWS</sequence>